<dbReference type="InterPro" id="IPR039633">
    <property type="entry name" value="PAP"/>
</dbReference>
<organism evidence="4 5">
    <name type="scientific">Pycnococcus provasolii</name>
    <dbReference type="NCBI Taxonomy" id="41880"/>
    <lineage>
        <taxon>Eukaryota</taxon>
        <taxon>Viridiplantae</taxon>
        <taxon>Chlorophyta</taxon>
        <taxon>Pseudoscourfieldiophyceae</taxon>
        <taxon>Pseudoscourfieldiales</taxon>
        <taxon>Pycnococcaceae</taxon>
        <taxon>Pycnococcus</taxon>
    </lineage>
</organism>
<proteinExistence type="predicted"/>
<dbReference type="Proteomes" id="UP000660262">
    <property type="component" value="Unassembled WGS sequence"/>
</dbReference>
<dbReference type="GO" id="GO:0009536">
    <property type="term" value="C:plastid"/>
    <property type="evidence" value="ECO:0007669"/>
    <property type="project" value="UniProtKB-SubCell"/>
</dbReference>
<dbReference type="Pfam" id="PF04755">
    <property type="entry name" value="PAP_fibrillin"/>
    <property type="match status" value="1"/>
</dbReference>
<keyword evidence="2" id="KW-0934">Plastid</keyword>
<dbReference type="PANTHER" id="PTHR31906">
    <property type="entry name" value="PLASTID-LIPID-ASSOCIATED PROTEIN 4, CHLOROPLASTIC-RELATED"/>
    <property type="match status" value="1"/>
</dbReference>
<dbReference type="EMBL" id="BNJQ01000017">
    <property type="protein sequence ID" value="GHP07574.1"/>
    <property type="molecule type" value="Genomic_DNA"/>
</dbReference>
<accession>A0A830HKA8</accession>
<name>A0A830HKA8_9CHLO</name>
<feature type="domain" description="Plastid lipid-associated protein/fibrillin conserved" evidence="3">
    <location>
        <begin position="46"/>
        <end position="230"/>
    </location>
</feature>
<comment type="caution">
    <text evidence="4">The sequence shown here is derived from an EMBL/GenBank/DDBJ whole genome shotgun (WGS) entry which is preliminary data.</text>
</comment>
<protein>
    <recommendedName>
        <fullName evidence="3">Plastid lipid-associated protein/fibrillin conserved domain-containing protein</fullName>
    </recommendedName>
</protein>
<evidence type="ECO:0000313" key="5">
    <source>
        <dbReference type="Proteomes" id="UP000660262"/>
    </source>
</evidence>
<evidence type="ECO:0000256" key="1">
    <source>
        <dbReference type="ARBA" id="ARBA00004474"/>
    </source>
</evidence>
<comment type="subcellular location">
    <subcellularLocation>
        <location evidence="1">Plastid</location>
    </subcellularLocation>
</comment>
<evidence type="ECO:0000313" key="4">
    <source>
        <dbReference type="EMBL" id="GHP07574.1"/>
    </source>
</evidence>
<evidence type="ECO:0000259" key="3">
    <source>
        <dbReference type="Pfam" id="PF04755"/>
    </source>
</evidence>
<gene>
    <name evidence="4" type="ORF">PPROV_000631600</name>
</gene>
<keyword evidence="5" id="KW-1185">Reference proteome</keyword>
<sequence>MPEESNHTRTTEQDRRSAHELALRVLTAASNLPKEVALLPGDEPVRESIVRDILDMESTYEPESAAPTTPLEGRWALRFASNGTVVTRPLAAAGSALSRASDVSSSSLPPGVTIEDIVQTISATPTTTRVTNEATVSVGPISFRIVAEGPWEVSPSASSPSSSESESKLYFDEARFQVLGVFGTSTESWPQLPSLPIPFGDMNKASWTTTYLDERVRVQRANTSGNLFVFEREE</sequence>
<reference evidence="4" key="1">
    <citation type="submission" date="2020-10" db="EMBL/GenBank/DDBJ databases">
        <title>Unveiling of a novel bifunctional photoreceptor, Dualchrome1, isolated from a cosmopolitan green alga.</title>
        <authorList>
            <person name="Suzuki S."/>
            <person name="Kawachi M."/>
        </authorList>
    </citation>
    <scope>NUCLEOTIDE SEQUENCE</scope>
    <source>
        <strain evidence="4">NIES 2893</strain>
    </source>
</reference>
<dbReference type="InterPro" id="IPR006843">
    <property type="entry name" value="PAP/fibrillin_dom"/>
</dbReference>
<evidence type="ECO:0000256" key="2">
    <source>
        <dbReference type="ARBA" id="ARBA00022640"/>
    </source>
</evidence>
<dbReference type="AlphaFoldDB" id="A0A830HKA8"/>